<evidence type="ECO:0000313" key="2">
    <source>
        <dbReference type="EMBL" id="SHF52533.1"/>
    </source>
</evidence>
<dbReference type="PANTHER" id="PTHR35882:SF2">
    <property type="entry name" value="PELA"/>
    <property type="match status" value="1"/>
</dbReference>
<dbReference type="Pfam" id="PF03537">
    <property type="entry name" value="Glyco_hydro_114"/>
    <property type="match status" value="1"/>
</dbReference>
<organism evidence="2 3">
    <name type="scientific">Fodinibius roseus</name>
    <dbReference type="NCBI Taxonomy" id="1194090"/>
    <lineage>
        <taxon>Bacteria</taxon>
        <taxon>Pseudomonadati</taxon>
        <taxon>Balneolota</taxon>
        <taxon>Balneolia</taxon>
        <taxon>Balneolales</taxon>
        <taxon>Balneolaceae</taxon>
        <taxon>Fodinibius</taxon>
    </lineage>
</organism>
<evidence type="ECO:0000259" key="1">
    <source>
        <dbReference type="Pfam" id="PF03537"/>
    </source>
</evidence>
<dbReference type="RefSeq" id="WP_084088192.1">
    <property type="nucleotide sequence ID" value="NZ_FQUS01000009.1"/>
</dbReference>
<gene>
    <name evidence="2" type="ORF">SAMN05443144_109186</name>
</gene>
<proteinExistence type="predicted"/>
<dbReference type="PANTHER" id="PTHR35882">
    <property type="entry name" value="PELA"/>
    <property type="match status" value="1"/>
</dbReference>
<dbReference type="SUPFAM" id="SSF51445">
    <property type="entry name" value="(Trans)glycosidases"/>
    <property type="match status" value="1"/>
</dbReference>
<name>A0A1M5CCR3_9BACT</name>
<reference evidence="2 3" key="1">
    <citation type="submission" date="2016-11" db="EMBL/GenBank/DDBJ databases">
        <authorList>
            <person name="Jaros S."/>
            <person name="Januszkiewicz K."/>
            <person name="Wedrychowicz H."/>
        </authorList>
    </citation>
    <scope>NUCLEOTIDE SEQUENCE [LARGE SCALE GENOMIC DNA]</scope>
    <source>
        <strain evidence="2 3">DSM 21986</strain>
    </source>
</reference>
<keyword evidence="3" id="KW-1185">Reference proteome</keyword>
<dbReference type="AlphaFoldDB" id="A0A1M5CCR3"/>
<evidence type="ECO:0000313" key="3">
    <source>
        <dbReference type="Proteomes" id="UP000184041"/>
    </source>
</evidence>
<dbReference type="EMBL" id="FQUS01000009">
    <property type="protein sequence ID" value="SHF52533.1"/>
    <property type="molecule type" value="Genomic_DNA"/>
</dbReference>
<dbReference type="OrthoDB" id="10730at2"/>
<protein>
    <submittedName>
        <fullName evidence="2">Extracellular protein</fullName>
    </submittedName>
</protein>
<feature type="domain" description="Glycoside-hydrolase family GH114 TIM-barrel" evidence="1">
    <location>
        <begin position="49"/>
        <end position="213"/>
    </location>
</feature>
<dbReference type="InterPro" id="IPR004352">
    <property type="entry name" value="GH114_TIM-barrel"/>
</dbReference>
<dbReference type="Gene3D" id="3.20.20.70">
    <property type="entry name" value="Aldolase class I"/>
    <property type="match status" value="1"/>
</dbReference>
<dbReference type="STRING" id="1194090.SAMN05443144_109186"/>
<accession>A0A1M5CCR3</accession>
<dbReference type="InterPro" id="IPR013785">
    <property type="entry name" value="Aldolase_TIM"/>
</dbReference>
<dbReference type="Proteomes" id="UP000184041">
    <property type="component" value="Unassembled WGS sequence"/>
</dbReference>
<dbReference type="InterPro" id="IPR017853">
    <property type="entry name" value="GH"/>
</dbReference>
<sequence length="284" mass="32624">MDKLNSYLTCIVLLFSMSDCSGPGFIKQGKALEPFAVSYEKIEDLRGAADKYKLLIVEPDQYSKAEADSLTTESNKVIAYVTLGEVDRNRWYYPLLEERGFLGVNEHWDSPYLNLADSTTRSILLDQVIPNIMSKGFDGLFLDTVDDVAPYTERSHLQPFMEDIIAQIRMDYPDAFIIQNAGLFLLDSSHKFIDAVLIEDVATSYNFENQTYNLKRQDDYREKVKSIEKNSNLYNKPFLIVDFSDKESLTNRVINRLDTLSYPYFIGSIQLNNIWETISSTSDR</sequence>